<dbReference type="PANTHER" id="PTHR11931">
    <property type="entry name" value="PHOSPHOGLYCERATE MUTASE"/>
    <property type="match status" value="1"/>
</dbReference>
<dbReference type="GO" id="GO:0004619">
    <property type="term" value="F:phosphoglycerate mutase activity"/>
    <property type="evidence" value="ECO:0007669"/>
    <property type="project" value="UniProtKB-EC"/>
</dbReference>
<dbReference type="SUPFAM" id="SSF53254">
    <property type="entry name" value="Phosphoglycerate mutase-like"/>
    <property type="match status" value="1"/>
</dbReference>
<evidence type="ECO:0000256" key="4">
    <source>
        <dbReference type="ARBA" id="ARBA00023152"/>
    </source>
</evidence>
<reference evidence="9" key="1">
    <citation type="journal article" date="2014" name="Int. J. Syst. Evol. Microbiol.">
        <title>Complete genome of a new Firmicutes species belonging to the dominant human colonic microbiota ('Ruminococcus bicirculans') reveals two chromosomes and a selective capacity to utilize plant glucans.</title>
        <authorList>
            <consortium name="NISC Comparative Sequencing Program"/>
            <person name="Wegmann U."/>
            <person name="Louis P."/>
            <person name="Goesmann A."/>
            <person name="Henrissat B."/>
            <person name="Duncan S.H."/>
            <person name="Flint H.J."/>
        </authorList>
    </citation>
    <scope>NUCLEOTIDE SEQUENCE</scope>
    <source>
        <strain evidence="9">NBRC 107715</strain>
    </source>
</reference>
<proteinExistence type="inferred from homology"/>
<dbReference type="GO" id="GO:0006096">
    <property type="term" value="P:glycolytic process"/>
    <property type="evidence" value="ECO:0007669"/>
    <property type="project" value="UniProtKB-KW"/>
</dbReference>
<dbReference type="SMART" id="SM00855">
    <property type="entry name" value="PGAM"/>
    <property type="match status" value="1"/>
</dbReference>
<dbReference type="GO" id="GO:0006094">
    <property type="term" value="P:gluconeogenesis"/>
    <property type="evidence" value="ECO:0007669"/>
    <property type="project" value="UniProtKB-KW"/>
</dbReference>
<evidence type="ECO:0000256" key="2">
    <source>
        <dbReference type="ARBA" id="ARBA00012028"/>
    </source>
</evidence>
<dbReference type="InterPro" id="IPR005952">
    <property type="entry name" value="Phosphogly_mut1"/>
</dbReference>
<dbReference type="OrthoDB" id="5449373at2"/>
<gene>
    <name evidence="9" type="ORF">GCM10007888_36930</name>
    <name evidence="8" type="ORF">MOX02_18690</name>
</gene>
<dbReference type="InterPro" id="IPR013078">
    <property type="entry name" value="His_Pase_superF_clade-1"/>
</dbReference>
<evidence type="ECO:0000256" key="3">
    <source>
        <dbReference type="ARBA" id="ARBA00022432"/>
    </source>
</evidence>
<evidence type="ECO:0000313" key="10">
    <source>
        <dbReference type="Proteomes" id="UP000321960"/>
    </source>
</evidence>
<evidence type="ECO:0000256" key="6">
    <source>
        <dbReference type="PIRSR" id="PIRSR613078-1"/>
    </source>
</evidence>
<dbReference type="Proteomes" id="UP001156856">
    <property type="component" value="Unassembled WGS sequence"/>
</dbReference>
<evidence type="ECO:0000256" key="5">
    <source>
        <dbReference type="ARBA" id="ARBA00023235"/>
    </source>
</evidence>
<keyword evidence="5" id="KW-0413">Isomerase</keyword>
<dbReference type="Proteomes" id="UP000321960">
    <property type="component" value="Unassembled WGS sequence"/>
</dbReference>
<reference evidence="11" key="2">
    <citation type="journal article" date="2019" name="Int. J. Syst. Evol. Microbiol.">
        <title>The Global Catalogue of Microorganisms (GCM) 10K type strain sequencing project: providing services to taxonomists for standard genome sequencing and annotation.</title>
        <authorList>
            <consortium name="The Broad Institute Genomics Platform"/>
            <consortium name="The Broad Institute Genome Sequencing Center for Infectious Disease"/>
            <person name="Wu L."/>
            <person name="Ma J."/>
        </authorList>
    </citation>
    <scope>NUCLEOTIDE SEQUENCE [LARGE SCALE GENOMIC DNA]</scope>
    <source>
        <strain evidence="11">NBRC 107715</strain>
    </source>
</reference>
<feature type="binding site" evidence="7">
    <location>
        <position position="79"/>
    </location>
    <ligand>
        <name>substrate</name>
    </ligand>
</feature>
<protein>
    <recommendedName>
        <fullName evidence="2">phosphoglycerate mutase (2,3-diphosphoglycerate-dependent)</fullName>
        <ecNumber evidence="2">5.4.2.11</ecNumber>
    </recommendedName>
</protein>
<dbReference type="CDD" id="cd07067">
    <property type="entry name" value="HP_PGM_like"/>
    <property type="match status" value="1"/>
</dbReference>
<dbReference type="RefSeq" id="WP_147025499.1">
    <property type="nucleotide sequence ID" value="NZ_BJZU01000029.1"/>
</dbReference>
<dbReference type="EMBL" id="BJZU01000029">
    <property type="protein sequence ID" value="GEP03831.1"/>
    <property type="molecule type" value="Genomic_DNA"/>
</dbReference>
<dbReference type="EMBL" id="BSPK01000067">
    <property type="protein sequence ID" value="GLS65311.1"/>
    <property type="molecule type" value="Genomic_DNA"/>
</dbReference>
<keyword evidence="3" id="KW-0312">Gluconeogenesis</keyword>
<evidence type="ECO:0000256" key="7">
    <source>
        <dbReference type="PIRSR" id="PIRSR613078-2"/>
    </source>
</evidence>
<feature type="binding site" evidence="7">
    <location>
        <begin position="13"/>
        <end position="20"/>
    </location>
    <ligand>
        <name>substrate</name>
    </ligand>
</feature>
<evidence type="ECO:0000256" key="1">
    <source>
        <dbReference type="ARBA" id="ARBA00006717"/>
    </source>
</evidence>
<feature type="active site" description="Tele-phosphohistidine intermediate" evidence="6">
    <location>
        <position position="14"/>
    </location>
</feature>
<organism evidence="8 10">
    <name type="scientific">Methylobacterium oxalidis</name>
    <dbReference type="NCBI Taxonomy" id="944322"/>
    <lineage>
        <taxon>Bacteria</taxon>
        <taxon>Pseudomonadati</taxon>
        <taxon>Pseudomonadota</taxon>
        <taxon>Alphaproteobacteria</taxon>
        <taxon>Hyphomicrobiales</taxon>
        <taxon>Methylobacteriaceae</taxon>
        <taxon>Methylobacterium</taxon>
    </lineage>
</organism>
<reference evidence="9" key="4">
    <citation type="submission" date="2023-01" db="EMBL/GenBank/DDBJ databases">
        <title>Draft genome sequence of Methylobacterium oxalidis strain NBRC 107715.</title>
        <authorList>
            <person name="Sun Q."/>
            <person name="Mori K."/>
        </authorList>
    </citation>
    <scope>NUCLEOTIDE SEQUENCE</scope>
    <source>
        <strain evidence="9">NBRC 107715</strain>
    </source>
</reference>
<dbReference type="InterPro" id="IPR001345">
    <property type="entry name" value="PG/BPGM_mutase_AS"/>
</dbReference>
<feature type="active site" description="Proton donor/acceptor" evidence="6">
    <location>
        <position position="108"/>
    </location>
</feature>
<dbReference type="InterPro" id="IPR029033">
    <property type="entry name" value="His_PPase_superfam"/>
</dbReference>
<keyword evidence="4" id="KW-0324">Glycolysis</keyword>
<dbReference type="EC" id="5.4.2.11" evidence="2"/>
<sequence length="254" mass="27867">MQQRWPSRIWIVRHGESAGNVARNAAHGAGLSRIDIAERDVDVPLSSRGEEQAVALGRWFAAMPSAERPEVVLTSPYRRAQSTAALIRDAGGLADRASEFVVDERLREKELGILDRLTHAGVAELYPEQAAMRARLGKFYHRPPSGESWCDVILRLRSALDTISLHHDGQRVLLVAHQVVVLCLRYLLENMSETQILEIDAQAEVANCSVTEYASAPGEDLNGGLKLVRYNFVAPVAQGGVAVTAEPDANVLDR</sequence>
<dbReference type="Pfam" id="PF00300">
    <property type="entry name" value="His_Phos_1"/>
    <property type="match status" value="1"/>
</dbReference>
<name>A0A512J1I9_9HYPH</name>
<reference evidence="8 10" key="3">
    <citation type="submission" date="2019-07" db="EMBL/GenBank/DDBJ databases">
        <title>Whole genome shotgun sequence of Methylobacterium oxalidis NBRC 107715.</title>
        <authorList>
            <person name="Hosoyama A."/>
            <person name="Uohara A."/>
            <person name="Ohji S."/>
            <person name="Ichikawa N."/>
        </authorList>
    </citation>
    <scope>NUCLEOTIDE SEQUENCE [LARGE SCALE GENOMIC DNA]</scope>
    <source>
        <strain evidence="8 10">NBRC 107715</strain>
    </source>
</reference>
<comment type="similarity">
    <text evidence="1">Belongs to the phosphoglycerate mutase family. BPG-dependent PGAM subfamily.</text>
</comment>
<evidence type="ECO:0000313" key="9">
    <source>
        <dbReference type="EMBL" id="GLS65311.1"/>
    </source>
</evidence>
<evidence type="ECO:0000313" key="8">
    <source>
        <dbReference type="EMBL" id="GEP03831.1"/>
    </source>
</evidence>
<keyword evidence="11" id="KW-1185">Reference proteome</keyword>
<comment type="caution">
    <text evidence="8">The sequence shown here is derived from an EMBL/GenBank/DDBJ whole genome shotgun (WGS) entry which is preliminary data.</text>
</comment>
<accession>A0A512J1I9</accession>
<evidence type="ECO:0000313" key="11">
    <source>
        <dbReference type="Proteomes" id="UP001156856"/>
    </source>
</evidence>
<dbReference type="AlphaFoldDB" id="A0A512J1I9"/>
<dbReference type="PROSITE" id="PS00175">
    <property type="entry name" value="PG_MUTASE"/>
    <property type="match status" value="1"/>
</dbReference>
<dbReference type="Gene3D" id="3.40.50.1240">
    <property type="entry name" value="Phosphoglycerate mutase-like"/>
    <property type="match status" value="1"/>
</dbReference>